<evidence type="ECO:0000313" key="8">
    <source>
        <dbReference type="Proteomes" id="UP000230646"/>
    </source>
</evidence>
<evidence type="ECO:0000313" key="3">
    <source>
        <dbReference type="EMBL" id="PIX33262.1"/>
    </source>
</evidence>
<evidence type="ECO:0000313" key="7">
    <source>
        <dbReference type="Proteomes" id="UP000228560"/>
    </source>
</evidence>
<proteinExistence type="predicted"/>
<reference evidence="2 6" key="1">
    <citation type="journal article" date="2016" name="Environ. Microbiol.">
        <title>Genomic resolution of a cold subsurface aquifer community provides metabolic insights for novel microbes adapted to high CO concentrations.</title>
        <authorList>
            <person name="Probst A.J."/>
            <person name="Castelle C.J."/>
            <person name="Singh A."/>
            <person name="Brown C.T."/>
            <person name="Anantharaman K."/>
            <person name="Sharon I."/>
            <person name="Hug L.A."/>
            <person name="Burstein D."/>
            <person name="Emerson J.B."/>
            <person name="Thomas B.C."/>
            <person name="Banfield J.F."/>
        </authorList>
    </citation>
    <scope>NUCLEOTIDE SEQUENCE [LARGE SCALE GENOMIC DNA]</scope>
    <source>
        <strain evidence="2">CG2_30_33_13</strain>
    </source>
</reference>
<dbReference type="EMBL" id="PFTV01000107">
    <property type="protein sequence ID" value="PJB56766.1"/>
    <property type="molecule type" value="Genomic_DNA"/>
</dbReference>
<dbReference type="EMBL" id="PFKO01000067">
    <property type="protein sequence ID" value="PIY33541.1"/>
    <property type="molecule type" value="Genomic_DNA"/>
</dbReference>
<sequence>MLNNNIFIRKFNNCDREDIRRISCDTAFLEEPRKVFFDDDEILADALTLYFTDYEPDSCFVAVKNDKIIGYIIGTTDVKLMQKIFFIRIIPLLIIKALNKRIIFKRNTLNFLIHILLSLLKGEFIRPDFSKKYPATLHINIDKAFRRQNIGKQLIEYYLKFLKEKNVSGVHFGVISESAKEFFIKLGFNILFRSKLSYLRYYLGKFIPYYILGNLLK</sequence>
<dbReference type="InterPro" id="IPR016181">
    <property type="entry name" value="Acyl_CoA_acyltransferase"/>
</dbReference>
<dbReference type="Gene3D" id="3.40.630.30">
    <property type="match status" value="1"/>
</dbReference>
<dbReference type="PANTHER" id="PTHR13170">
    <property type="entry name" value="O-GLCNACASE"/>
    <property type="match status" value="1"/>
</dbReference>
<accession>A0A2M8CCN5</accession>
<feature type="domain" description="N-acetyltransferase" evidence="1">
    <location>
        <begin position="6"/>
        <end position="208"/>
    </location>
</feature>
<dbReference type="GO" id="GO:0009100">
    <property type="term" value="P:glycoprotein metabolic process"/>
    <property type="evidence" value="ECO:0007669"/>
    <property type="project" value="TreeGrafter"/>
</dbReference>
<comment type="caution">
    <text evidence="2">The sequence shown here is derived from an EMBL/GenBank/DDBJ whole genome shotgun (WGS) entry which is preliminary data.</text>
</comment>
<name>A0A1J5H4S5_9BACT</name>
<reference evidence="3" key="3">
    <citation type="submission" date="2017-09" db="EMBL/GenBank/DDBJ databases">
        <title>Depth-based differentiation of microbial function through sediment-hosted aquifers and enrichment of novel symbionts in the deep terrestrial subsurface.</title>
        <authorList>
            <person name="Probst A.J."/>
            <person name="Ladd B."/>
            <person name="Jarett J.K."/>
            <person name="Geller-Mcgrath D.E."/>
            <person name="Sieber C.M.K."/>
            <person name="Emerson J.B."/>
            <person name="Anantharaman K."/>
            <person name="Thomas B.C."/>
            <person name="Malmstrom R."/>
            <person name="Stieglmeier M."/>
            <person name="Klingl A."/>
            <person name="Woyke T."/>
            <person name="Ryan C.M."/>
            <person name="Banfield J.F."/>
        </authorList>
    </citation>
    <scope>NUCLEOTIDE SEQUENCE</scope>
    <source>
        <strain evidence="3">CG_4_8_14_3_um_filter_34_18</strain>
    </source>
</reference>
<dbReference type="Proteomes" id="UP000231493">
    <property type="component" value="Unassembled WGS sequence"/>
</dbReference>
<evidence type="ECO:0000313" key="4">
    <source>
        <dbReference type="EMBL" id="PIY33541.1"/>
    </source>
</evidence>
<protein>
    <recommendedName>
        <fullName evidence="1">N-acetyltransferase domain-containing protein</fullName>
    </recommendedName>
</protein>
<dbReference type="InterPro" id="IPR051822">
    <property type="entry name" value="Glycosyl_Hydrolase_84"/>
</dbReference>
<dbReference type="PROSITE" id="PS51186">
    <property type="entry name" value="GNAT"/>
    <property type="match status" value="1"/>
</dbReference>
<dbReference type="GO" id="GO:0016231">
    <property type="term" value="F:beta-N-acetylglucosaminidase activity"/>
    <property type="evidence" value="ECO:0007669"/>
    <property type="project" value="TreeGrafter"/>
</dbReference>
<evidence type="ECO:0000313" key="6">
    <source>
        <dbReference type="Proteomes" id="UP000182763"/>
    </source>
</evidence>
<dbReference type="STRING" id="1805029.AUK42_00185"/>
<evidence type="ECO:0000313" key="2">
    <source>
        <dbReference type="EMBL" id="OIP75078.1"/>
    </source>
</evidence>
<dbReference type="Proteomes" id="UP000228560">
    <property type="component" value="Unassembled WGS sequence"/>
</dbReference>
<dbReference type="EMBL" id="MNYY01000004">
    <property type="protein sequence ID" value="OIP75078.1"/>
    <property type="molecule type" value="Genomic_DNA"/>
</dbReference>
<dbReference type="Proteomes" id="UP000182763">
    <property type="component" value="Unassembled WGS sequence"/>
</dbReference>
<dbReference type="InterPro" id="IPR000182">
    <property type="entry name" value="GNAT_dom"/>
</dbReference>
<reference evidence="7 8" key="2">
    <citation type="submission" date="2017-09" db="EMBL/GenBank/DDBJ databases">
        <title>Depth-based differentiation of microbial function through sediment-hosted aquifers and enrichment of novel symbionts in the deep terrestrial subsurface.</title>
        <authorList>
            <person name="Probst A.J."/>
            <person name="Ladd B."/>
            <person name="Jarett J.K."/>
            <person name="Geller-Mcgrath D.E."/>
            <person name="Sieber C.M."/>
            <person name="Emerson J.B."/>
            <person name="Anantharaman K."/>
            <person name="Thomas B.C."/>
            <person name="Malmstrom R."/>
            <person name="Stieglmeier M."/>
            <person name="Klingl A."/>
            <person name="Woyke T."/>
            <person name="Ryan C.M."/>
            <person name="Banfield J.F."/>
        </authorList>
    </citation>
    <scope>NUCLEOTIDE SEQUENCE [LARGE SCALE GENOMIC DNA]</scope>
    <source>
        <strain evidence="4">CG_4_10_14_3_um_filter_34_13</strain>
        <strain evidence="5">CG_4_9_14_3_um_filter_33_16</strain>
    </source>
</reference>
<organism evidence="2 6">
    <name type="scientific">Candidatus Infernicultor aquiphilus</name>
    <dbReference type="NCBI Taxonomy" id="1805029"/>
    <lineage>
        <taxon>Bacteria</taxon>
        <taxon>Pseudomonadati</taxon>
        <taxon>Atribacterota</taxon>
        <taxon>Candidatus Phoenicimicrobiia</taxon>
        <taxon>Candidatus Pheonicimicrobiales</taxon>
        <taxon>Candidatus Phoenicimicrobiaceae</taxon>
        <taxon>Candidatus Infernicultor</taxon>
    </lineage>
</organism>
<accession>A0A2M7K567</accession>
<evidence type="ECO:0000313" key="5">
    <source>
        <dbReference type="EMBL" id="PJB56766.1"/>
    </source>
</evidence>
<dbReference type="AlphaFoldDB" id="A0A1J5H4S5"/>
<dbReference type="PANTHER" id="PTHR13170:SF16">
    <property type="entry name" value="PROTEIN O-GLCNACASE"/>
    <property type="match status" value="1"/>
</dbReference>
<dbReference type="Pfam" id="PF13673">
    <property type="entry name" value="Acetyltransf_10"/>
    <property type="match status" value="1"/>
</dbReference>
<dbReference type="Proteomes" id="UP000230646">
    <property type="component" value="Unassembled WGS sequence"/>
</dbReference>
<evidence type="ECO:0000259" key="1">
    <source>
        <dbReference type="PROSITE" id="PS51186"/>
    </source>
</evidence>
<dbReference type="SUPFAM" id="SSF55729">
    <property type="entry name" value="Acyl-CoA N-acyltransferases (Nat)"/>
    <property type="match status" value="1"/>
</dbReference>
<gene>
    <name evidence="2" type="ORF">AUK42_00185</name>
    <name evidence="5" type="ORF">CO097_04515</name>
    <name evidence="4" type="ORF">COZ07_01785</name>
    <name evidence="3" type="ORF">COZ58_08315</name>
</gene>
<accession>A0A2M7PT07</accession>
<dbReference type="EMBL" id="PFIP01000172">
    <property type="protein sequence ID" value="PIX33262.1"/>
    <property type="molecule type" value="Genomic_DNA"/>
</dbReference>
<dbReference type="GO" id="GO:0016747">
    <property type="term" value="F:acyltransferase activity, transferring groups other than amino-acyl groups"/>
    <property type="evidence" value="ECO:0007669"/>
    <property type="project" value="InterPro"/>
</dbReference>
<accession>A0A1J5H4S5</accession>